<dbReference type="EMBL" id="AZGZ01000033">
    <property type="protein sequence ID" value="KZZ87505.1"/>
    <property type="molecule type" value="Genomic_DNA"/>
</dbReference>
<dbReference type="GO" id="GO:0005739">
    <property type="term" value="C:mitochondrion"/>
    <property type="evidence" value="ECO:0007669"/>
    <property type="project" value="TreeGrafter"/>
</dbReference>
<feature type="compositionally biased region" description="Acidic residues" evidence="1">
    <location>
        <begin position="136"/>
        <end position="159"/>
    </location>
</feature>
<dbReference type="AlphaFoldDB" id="A0A167VGQ5"/>
<keyword evidence="3" id="KW-1185">Reference proteome</keyword>
<gene>
    <name evidence="2" type="ORF">AAP_05588</name>
</gene>
<evidence type="ECO:0000313" key="2">
    <source>
        <dbReference type="EMBL" id="KZZ87505.1"/>
    </source>
</evidence>
<dbReference type="Gene3D" id="3.30.160.20">
    <property type="match status" value="1"/>
</dbReference>
<evidence type="ECO:0000313" key="3">
    <source>
        <dbReference type="Proteomes" id="UP000242877"/>
    </source>
</evidence>
<dbReference type="InterPro" id="IPR045853">
    <property type="entry name" value="Pep_chain_release_fac_I_sf"/>
</dbReference>
<accession>A0A167VGQ5</accession>
<organism evidence="2 3">
    <name type="scientific">Ascosphaera apis ARSEF 7405</name>
    <dbReference type="NCBI Taxonomy" id="392613"/>
    <lineage>
        <taxon>Eukaryota</taxon>
        <taxon>Fungi</taxon>
        <taxon>Dikarya</taxon>
        <taxon>Ascomycota</taxon>
        <taxon>Pezizomycotina</taxon>
        <taxon>Eurotiomycetes</taxon>
        <taxon>Eurotiomycetidae</taxon>
        <taxon>Onygenales</taxon>
        <taxon>Ascosphaeraceae</taxon>
        <taxon>Ascosphaera</taxon>
    </lineage>
</organism>
<feature type="compositionally biased region" description="Basic residues" evidence="1">
    <location>
        <begin position="108"/>
        <end position="124"/>
    </location>
</feature>
<keyword evidence="2" id="KW-0378">Hydrolase</keyword>
<comment type="caution">
    <text evidence="2">The sequence shown here is derived from an EMBL/GenBank/DDBJ whole genome shotgun (WGS) entry which is preliminary data.</text>
</comment>
<evidence type="ECO:0000256" key="1">
    <source>
        <dbReference type="SAM" id="MobiDB-lite"/>
    </source>
</evidence>
<feature type="region of interest" description="Disordered" evidence="1">
    <location>
        <begin position="107"/>
        <end position="159"/>
    </location>
</feature>
<dbReference type="InterPro" id="IPR052405">
    <property type="entry name" value="Mito_Transl_Release_Factor"/>
</dbReference>
<dbReference type="PANTHER" id="PTHR46203">
    <property type="entry name" value="PROBABLE PEPTIDE CHAIN RELEASE FACTOR C12ORF65"/>
    <property type="match status" value="1"/>
</dbReference>
<sequence length="159" mass="18175">MPLFPPLPLSIFRPPLLALQLPLRLPIRSRSLSSTPCLLKKQMPPRPKLDPADIDGSYLKGTGPGVVKCQETRSRSQNQKIAMEILAGKVELLEKGDQSRAAIVRETMKRRKASKARKSRRKYRKLEEEKKVKEGGEEEEEEDMEEEVVIEEKEEVVEK</sequence>
<dbReference type="OrthoDB" id="277888at2759"/>
<dbReference type="PANTHER" id="PTHR46203:SF1">
    <property type="entry name" value="MITOCHONDRIAL TRANSLATION RELEASE FACTOR IN RESCUE"/>
    <property type="match status" value="1"/>
</dbReference>
<reference evidence="2 3" key="1">
    <citation type="journal article" date="2016" name="Genome Biol. Evol.">
        <title>Divergent and convergent evolution of fungal pathogenicity.</title>
        <authorList>
            <person name="Shang Y."/>
            <person name="Xiao G."/>
            <person name="Zheng P."/>
            <person name="Cen K."/>
            <person name="Zhan S."/>
            <person name="Wang C."/>
        </authorList>
    </citation>
    <scope>NUCLEOTIDE SEQUENCE [LARGE SCALE GENOMIC DNA]</scope>
    <source>
        <strain evidence="2 3">ARSEF 7405</strain>
    </source>
</reference>
<feature type="compositionally biased region" description="Basic and acidic residues" evidence="1">
    <location>
        <begin position="125"/>
        <end position="135"/>
    </location>
</feature>
<dbReference type="Proteomes" id="UP000242877">
    <property type="component" value="Unassembled WGS sequence"/>
</dbReference>
<proteinExistence type="predicted"/>
<name>A0A167VGQ5_9EURO</name>
<protein>
    <submittedName>
        <fullName evidence="2">Peptidyl-tRNA hydrolase domain protein</fullName>
    </submittedName>
</protein>
<dbReference type="VEuPathDB" id="FungiDB:AAP_05588"/>
<feature type="region of interest" description="Disordered" evidence="1">
    <location>
        <begin position="37"/>
        <end position="56"/>
    </location>
</feature>
<dbReference type="GO" id="GO:0016787">
    <property type="term" value="F:hydrolase activity"/>
    <property type="evidence" value="ECO:0007669"/>
    <property type="project" value="UniProtKB-KW"/>
</dbReference>
<dbReference type="SUPFAM" id="SSF75620">
    <property type="entry name" value="Release factor"/>
    <property type="match status" value="1"/>
</dbReference>